<reference evidence="2 3" key="1">
    <citation type="submission" date="2020-08" db="EMBL/GenBank/DDBJ databases">
        <authorList>
            <person name="Hejnol A."/>
        </authorList>
    </citation>
    <scope>NUCLEOTIDE SEQUENCE [LARGE SCALE GENOMIC DNA]</scope>
</reference>
<evidence type="ECO:0000313" key="2">
    <source>
        <dbReference type="EMBL" id="CAD5125070.1"/>
    </source>
</evidence>
<accession>A0A7I8WAB8</accession>
<dbReference type="Proteomes" id="UP000549394">
    <property type="component" value="Unassembled WGS sequence"/>
</dbReference>
<proteinExistence type="predicted"/>
<sequence>MLHILRNHDIIPWDDDIDLIFNFEDRFLLMEYLPKIKEILPETLIERANMRIKVSDKRGVRYYTDDQDFAYRWPFIDIEFFQENATHIFTINDENTRVFDRSDIFPGHHRPLGNLWLSSPRNPVKVLKAYYDDLSVCSTGRYSHKLERFMRLVGDKAKCKSLLNVYPFVKRRLRKTSSRQQVEESLIERDKLIHTVYVDETEYEQVI</sequence>
<evidence type="ECO:0000313" key="3">
    <source>
        <dbReference type="Proteomes" id="UP000549394"/>
    </source>
</evidence>
<comment type="caution">
    <text evidence="2">The sequence shown here is derived from an EMBL/GenBank/DDBJ whole genome shotgun (WGS) entry which is preliminary data.</text>
</comment>
<dbReference type="InterPro" id="IPR007074">
    <property type="entry name" value="LicD/FKTN/FKRP_NTP_transf"/>
</dbReference>
<protein>
    <submittedName>
        <fullName evidence="2">DgyrCDS13311</fullName>
    </submittedName>
</protein>
<feature type="domain" description="LicD/FKTN/FKRP nucleotidyltransferase" evidence="1">
    <location>
        <begin position="3"/>
        <end position="65"/>
    </location>
</feature>
<name>A0A7I8WAB8_9ANNE</name>
<dbReference type="EMBL" id="CAJFCJ010000024">
    <property type="protein sequence ID" value="CAD5125070.1"/>
    <property type="molecule type" value="Genomic_DNA"/>
</dbReference>
<dbReference type="AlphaFoldDB" id="A0A7I8WAB8"/>
<dbReference type="OrthoDB" id="419198at2759"/>
<dbReference type="GO" id="GO:0009100">
    <property type="term" value="P:glycoprotein metabolic process"/>
    <property type="evidence" value="ECO:0007669"/>
    <property type="project" value="UniProtKB-ARBA"/>
</dbReference>
<evidence type="ECO:0000259" key="1">
    <source>
        <dbReference type="Pfam" id="PF04991"/>
    </source>
</evidence>
<organism evidence="2 3">
    <name type="scientific">Dimorphilus gyrociliatus</name>
    <dbReference type="NCBI Taxonomy" id="2664684"/>
    <lineage>
        <taxon>Eukaryota</taxon>
        <taxon>Metazoa</taxon>
        <taxon>Spiralia</taxon>
        <taxon>Lophotrochozoa</taxon>
        <taxon>Annelida</taxon>
        <taxon>Polychaeta</taxon>
        <taxon>Polychaeta incertae sedis</taxon>
        <taxon>Dinophilidae</taxon>
        <taxon>Dimorphilus</taxon>
    </lineage>
</organism>
<dbReference type="Pfam" id="PF04991">
    <property type="entry name" value="LicD"/>
    <property type="match status" value="1"/>
</dbReference>
<gene>
    <name evidence="2" type="ORF">DGYR_LOCUS12514</name>
</gene>
<keyword evidence="3" id="KW-1185">Reference proteome</keyword>